<dbReference type="PANTHER" id="PTHR10088">
    <property type="entry name" value="GLUCOKINASE REGULATORY PROTEIN"/>
    <property type="match status" value="1"/>
</dbReference>
<dbReference type="InterPro" id="IPR040190">
    <property type="entry name" value="MURQ/GCKR"/>
</dbReference>
<reference evidence="3" key="1">
    <citation type="submission" date="2025-08" db="UniProtKB">
        <authorList>
            <consortium name="RefSeq"/>
        </authorList>
    </citation>
    <scope>IDENTIFICATION</scope>
</reference>
<keyword evidence="2" id="KW-1185">Reference proteome</keyword>
<gene>
    <name evidence="3" type="primary">Gckr</name>
</gene>
<dbReference type="GeneID" id="113455767"/>
<dbReference type="Gene3D" id="3.40.50.10490">
    <property type="entry name" value="Glucose-6-phosphate isomerase like protein, domain 1"/>
    <property type="match status" value="1"/>
</dbReference>
<dbReference type="PANTHER" id="PTHR10088:SF4">
    <property type="entry name" value="GLUCOKINASE REGULATORY PROTEIN"/>
    <property type="match status" value="1"/>
</dbReference>
<feature type="non-terminal residue" evidence="3">
    <location>
        <position position="98"/>
    </location>
</feature>
<feature type="domain" description="SIS" evidence="1">
    <location>
        <begin position="2"/>
        <end position="83"/>
    </location>
</feature>
<dbReference type="Proteomes" id="UP000694915">
    <property type="component" value="Unplaced"/>
</dbReference>
<accession>A0ABM1TW05</accession>
<evidence type="ECO:0000259" key="1">
    <source>
        <dbReference type="Pfam" id="PF22645"/>
    </source>
</evidence>
<evidence type="ECO:0000313" key="3">
    <source>
        <dbReference type="RefSeq" id="XP_026633917.1"/>
    </source>
</evidence>
<evidence type="ECO:0000313" key="2">
    <source>
        <dbReference type="Proteomes" id="UP000694915"/>
    </source>
</evidence>
<dbReference type="RefSeq" id="XP_026633917.1">
    <property type="nucleotide sequence ID" value="XM_026778116.1"/>
</dbReference>
<proteinExistence type="predicted"/>
<sequence>MKGLGQKPFYTYLIAGGNRLLLPTWPCRYLRSIVASQERTEDSALHGIDEPKKVAAGKKRVIAIGISVGLSAPFVAGQMDYCMDNTAVFLPVLVGFNQ</sequence>
<protein>
    <submittedName>
        <fullName evidence="3">Glucokinase regulatory protein</fullName>
    </submittedName>
</protein>
<organism evidence="2 3">
    <name type="scientific">Microtus ochrogaster</name>
    <name type="common">Prairie vole</name>
    <dbReference type="NCBI Taxonomy" id="79684"/>
    <lineage>
        <taxon>Eukaryota</taxon>
        <taxon>Metazoa</taxon>
        <taxon>Chordata</taxon>
        <taxon>Craniata</taxon>
        <taxon>Vertebrata</taxon>
        <taxon>Euteleostomi</taxon>
        <taxon>Mammalia</taxon>
        <taxon>Eutheria</taxon>
        <taxon>Euarchontoglires</taxon>
        <taxon>Glires</taxon>
        <taxon>Rodentia</taxon>
        <taxon>Myomorpha</taxon>
        <taxon>Muroidea</taxon>
        <taxon>Cricetidae</taxon>
        <taxon>Arvicolinae</taxon>
        <taxon>Microtus</taxon>
    </lineage>
</organism>
<name>A0ABM1TW05_MICOH</name>
<dbReference type="InterPro" id="IPR001347">
    <property type="entry name" value="SIS_dom"/>
</dbReference>
<dbReference type="Pfam" id="PF22645">
    <property type="entry name" value="GKRP_SIS_N"/>
    <property type="match status" value="1"/>
</dbReference>